<evidence type="ECO:0000256" key="7">
    <source>
        <dbReference type="ARBA" id="ARBA00022840"/>
    </source>
</evidence>
<dbReference type="PROSITE" id="PS50927">
    <property type="entry name" value="BULB_LECTIN"/>
    <property type="match status" value="1"/>
</dbReference>
<accession>B9FCQ2</accession>
<gene>
    <name evidence="18" type="ORF">OsJ_16297</name>
</gene>
<feature type="binding site" evidence="13">
    <location>
        <position position="625"/>
    </location>
    <ligand>
        <name>ATP</name>
        <dbReference type="ChEBI" id="CHEBI:30616"/>
    </ligand>
</feature>
<keyword evidence="3" id="KW-0808">Transferase</keyword>
<dbReference type="SUPFAM" id="SSF56112">
    <property type="entry name" value="Protein kinase-like (PK-like)"/>
    <property type="match status" value="1"/>
</dbReference>
<evidence type="ECO:0000256" key="8">
    <source>
        <dbReference type="ARBA" id="ARBA00023157"/>
    </source>
</evidence>
<protein>
    <recommendedName>
        <fullName evidence="2">non-specific serine/threonine protein kinase</fullName>
        <ecNumber evidence="2">2.7.11.1</ecNumber>
    </recommendedName>
</protein>
<dbReference type="AlphaFoldDB" id="B9FCQ2"/>
<dbReference type="GO" id="GO:0004674">
    <property type="term" value="F:protein serine/threonine kinase activity"/>
    <property type="evidence" value="ECO:0007669"/>
    <property type="project" value="UniProtKB-EC"/>
</dbReference>
<dbReference type="InterPro" id="IPR008271">
    <property type="entry name" value="Ser/Thr_kinase_AS"/>
</dbReference>
<keyword evidence="4" id="KW-0732">Signal</keyword>
<dbReference type="GO" id="GO:0016020">
    <property type="term" value="C:membrane"/>
    <property type="evidence" value="ECO:0007669"/>
    <property type="project" value="UniProtKB-SubCell"/>
</dbReference>
<evidence type="ECO:0000256" key="12">
    <source>
        <dbReference type="ARBA" id="ARBA00048679"/>
    </source>
</evidence>
<dbReference type="EC" id="2.7.11.1" evidence="2"/>
<keyword evidence="9" id="KW-0675">Receptor</keyword>
<feature type="domain" description="Bulb-type lectin" evidence="16">
    <location>
        <begin position="152"/>
        <end position="276"/>
    </location>
</feature>
<reference evidence="18" key="2">
    <citation type="submission" date="2008-12" db="EMBL/GenBank/DDBJ databases">
        <title>Improved gene annotation of the rice (Oryza sativa) genomes.</title>
        <authorList>
            <person name="Wang J."/>
            <person name="Li R."/>
            <person name="Fan W."/>
            <person name="Huang Q."/>
            <person name="Zhang J."/>
            <person name="Zhou Y."/>
            <person name="Hu Y."/>
            <person name="Zi S."/>
            <person name="Li J."/>
            <person name="Ni P."/>
            <person name="Zheng H."/>
            <person name="Zhang Y."/>
            <person name="Zhao M."/>
            <person name="Hao Q."/>
            <person name="McDermott J."/>
            <person name="Samudrala R."/>
            <person name="Kristiansen K."/>
            <person name="Wong G.K.-S."/>
        </authorList>
    </citation>
    <scope>NUCLEOTIDE SEQUENCE</scope>
</reference>
<keyword evidence="14" id="KW-0472">Membrane</keyword>
<dbReference type="Proteomes" id="UP000007752">
    <property type="component" value="Chromosome 4"/>
</dbReference>
<keyword evidence="14" id="KW-1133">Transmembrane helix</keyword>
<dbReference type="FunFam" id="2.90.10.10:FF:000014">
    <property type="entry name" value="Serine/threonine-protein kinase"/>
    <property type="match status" value="1"/>
</dbReference>
<dbReference type="CDD" id="cd01098">
    <property type="entry name" value="PAN_AP_plant"/>
    <property type="match status" value="1"/>
</dbReference>
<evidence type="ECO:0000256" key="11">
    <source>
        <dbReference type="ARBA" id="ARBA00047899"/>
    </source>
</evidence>
<dbReference type="PROSITE" id="PS50948">
    <property type="entry name" value="PAN"/>
    <property type="match status" value="1"/>
</dbReference>
<dbReference type="PANTHER" id="PTHR32444">
    <property type="entry name" value="BULB-TYPE LECTIN DOMAIN-CONTAINING PROTEIN"/>
    <property type="match status" value="1"/>
</dbReference>
<dbReference type="EMBL" id="CM000141">
    <property type="protein sequence ID" value="EEE61757.1"/>
    <property type="molecule type" value="Genomic_DNA"/>
</dbReference>
<organism evidence="18">
    <name type="scientific">Oryza sativa subsp. japonica</name>
    <name type="common">Rice</name>
    <dbReference type="NCBI Taxonomy" id="39947"/>
    <lineage>
        <taxon>Eukaryota</taxon>
        <taxon>Viridiplantae</taxon>
        <taxon>Streptophyta</taxon>
        <taxon>Embryophyta</taxon>
        <taxon>Tracheophyta</taxon>
        <taxon>Spermatophyta</taxon>
        <taxon>Magnoliopsida</taxon>
        <taxon>Liliopsida</taxon>
        <taxon>Poales</taxon>
        <taxon>Poaceae</taxon>
        <taxon>BOP clade</taxon>
        <taxon>Oryzoideae</taxon>
        <taxon>Oryzeae</taxon>
        <taxon>Oryzinae</taxon>
        <taxon>Oryza</taxon>
        <taxon>Oryza sativa</taxon>
    </lineage>
</organism>
<keyword evidence="8" id="KW-1015">Disulfide bond</keyword>
<dbReference type="FunFam" id="1.10.510.10:FF:000060">
    <property type="entry name" value="G-type lectin S-receptor-like serine/threonine-protein kinase"/>
    <property type="match status" value="1"/>
</dbReference>
<name>B9FCQ2_ORYSJ</name>
<evidence type="ECO:0000256" key="14">
    <source>
        <dbReference type="SAM" id="Phobius"/>
    </source>
</evidence>
<feature type="transmembrane region" description="Helical" evidence="14">
    <location>
        <begin position="41"/>
        <end position="60"/>
    </location>
</feature>
<dbReference type="Pfam" id="PF00069">
    <property type="entry name" value="Pkinase"/>
    <property type="match status" value="1"/>
</dbReference>
<evidence type="ECO:0000256" key="9">
    <source>
        <dbReference type="ARBA" id="ARBA00023170"/>
    </source>
</evidence>
<evidence type="ECO:0000313" key="18">
    <source>
        <dbReference type="EMBL" id="EEE61757.1"/>
    </source>
</evidence>
<evidence type="ECO:0000256" key="6">
    <source>
        <dbReference type="ARBA" id="ARBA00022777"/>
    </source>
</evidence>
<dbReference type="SMART" id="SM00108">
    <property type="entry name" value="B_lectin"/>
    <property type="match status" value="1"/>
</dbReference>
<dbReference type="InterPro" id="IPR011009">
    <property type="entry name" value="Kinase-like_dom_sf"/>
</dbReference>
<dbReference type="InterPro" id="IPR017441">
    <property type="entry name" value="Protein_kinase_ATP_BS"/>
</dbReference>
<dbReference type="Pfam" id="PF00954">
    <property type="entry name" value="S_locus_glycop"/>
    <property type="match status" value="1"/>
</dbReference>
<dbReference type="InterPro" id="IPR000719">
    <property type="entry name" value="Prot_kinase_dom"/>
</dbReference>
<dbReference type="Pfam" id="PF01453">
    <property type="entry name" value="B_lectin"/>
    <property type="match status" value="1"/>
</dbReference>
<dbReference type="SUPFAM" id="SSF51110">
    <property type="entry name" value="alpha-D-mannose-specific plant lectins"/>
    <property type="match status" value="1"/>
</dbReference>
<evidence type="ECO:0000259" key="15">
    <source>
        <dbReference type="PROSITE" id="PS50011"/>
    </source>
</evidence>
<dbReference type="GO" id="GO:0051707">
    <property type="term" value="P:response to other organism"/>
    <property type="evidence" value="ECO:0007669"/>
    <property type="project" value="UniProtKB-ARBA"/>
</dbReference>
<proteinExistence type="predicted"/>
<keyword evidence="10" id="KW-0325">Glycoprotein</keyword>
<dbReference type="Gene3D" id="2.90.10.10">
    <property type="entry name" value="Bulb-type lectin domain"/>
    <property type="match status" value="1"/>
</dbReference>
<dbReference type="PANTHER" id="PTHR32444:SF121">
    <property type="entry name" value="RECEPTOR-LIKE SERINE_THREONINE-PROTEIN KINASE"/>
    <property type="match status" value="1"/>
</dbReference>
<dbReference type="PROSITE" id="PS00107">
    <property type="entry name" value="PROTEIN_KINASE_ATP"/>
    <property type="match status" value="1"/>
</dbReference>
<sequence length="854" mass="94441">MTQIINVPRSTLRSFWSSGLFGNNVNAKIFQSESNTPLESGGSIVLVGSLVLLVTVVLFWPGSFAVPGKETEEQDLMRFRAKVWKEKEDECKNLGGWCGRNGTEEFPTPKPEGEAKSSCLACPKKKNKGQMNMAYLPVLIYLLLISFCKCDDQLTQVNRLISPSGKLVSKSGVFALGFFSPATSNQSLFLGIWYNNIPERTYVWVANRDNPITTPSSAMLAISNSSDLVLSDSKGRTVWTTMANVTGGDGAYAVLLDSGNLVLRLSNNVTIWQSFDHPTDTILSNMKILLRYKEQVGMRLVAWKGLDDPTTGDFSCSGDPSSDLQVFVWHGTKPYYRSIVLDSVWVSGKAYGSSTSFMYQTYVNTQDEFYVIYTTSDGSPYMRIMLDYTGTFRLLSWNVNSSSWAIYSQRPAAIGDCDPYGSCGPFGYCDFTSVIPRCQCPDGFEPNGSNSSSGCRRKQQLRCGEGNHFMTMPGMKLPDKFFYVQDRSFEECAAECSRNCSCTAYAYTNLTITGSPGTTASQSRCLLWVGELVDMARNNLGDNLYLRLADSPGEKRNNENQNRAMLGNFRASHEVYEQNQEFPCINFEDVVTATNNFSDSNMLGEGGFGKVYKGKLGGGKEIAVKRLSTDPASKFILDWPTRFKIIKGVARGLLYLHQDSRLTIIHRDLKTSNILLDADMSPKISDFGMARIFGGNQQEANTNRVVGTYGYMSPEYAMDGVFSVKSDIYSFGVILLEIVSGLKISLPQLMDFPNLLAYAWRLWKDDKTMDLVDSSIAESCSKNEVLLCIHIGLLTSEVYLGFKWLATRWHRGTGHRELGATTCNPVRAAVFPPQPAAVASAATSPNASAESDSP</sequence>
<keyword evidence="6" id="KW-0418">Kinase</keyword>
<comment type="catalytic activity">
    <reaction evidence="11">
        <text>L-threonyl-[protein] + ATP = O-phospho-L-threonyl-[protein] + ADP + H(+)</text>
        <dbReference type="Rhea" id="RHEA:46608"/>
        <dbReference type="Rhea" id="RHEA-COMP:11060"/>
        <dbReference type="Rhea" id="RHEA-COMP:11605"/>
        <dbReference type="ChEBI" id="CHEBI:15378"/>
        <dbReference type="ChEBI" id="CHEBI:30013"/>
        <dbReference type="ChEBI" id="CHEBI:30616"/>
        <dbReference type="ChEBI" id="CHEBI:61977"/>
        <dbReference type="ChEBI" id="CHEBI:456216"/>
        <dbReference type="EC" id="2.7.11.1"/>
    </reaction>
</comment>
<feature type="domain" description="Apple" evidence="17">
    <location>
        <begin position="463"/>
        <end position="549"/>
    </location>
</feature>
<comment type="subcellular location">
    <subcellularLocation>
        <location evidence="1">Membrane</location>
        <topology evidence="1">Single-pass type I membrane protein</topology>
    </subcellularLocation>
</comment>
<dbReference type="InterPro" id="IPR001480">
    <property type="entry name" value="Bulb-type_lectin_dom"/>
</dbReference>
<evidence type="ECO:0000259" key="17">
    <source>
        <dbReference type="PROSITE" id="PS50948"/>
    </source>
</evidence>
<dbReference type="InterPro" id="IPR003609">
    <property type="entry name" value="Pan_app"/>
</dbReference>
<reference evidence="18" key="1">
    <citation type="journal article" date="2005" name="PLoS Biol.">
        <title>The genomes of Oryza sativa: a history of duplications.</title>
        <authorList>
            <person name="Yu J."/>
            <person name="Wang J."/>
            <person name="Lin W."/>
            <person name="Li S."/>
            <person name="Li H."/>
            <person name="Zhou J."/>
            <person name="Ni P."/>
            <person name="Dong W."/>
            <person name="Hu S."/>
            <person name="Zeng C."/>
            <person name="Zhang J."/>
            <person name="Zhang Y."/>
            <person name="Li R."/>
            <person name="Xu Z."/>
            <person name="Li S."/>
            <person name="Li X."/>
            <person name="Zheng H."/>
            <person name="Cong L."/>
            <person name="Lin L."/>
            <person name="Yin J."/>
            <person name="Geng J."/>
            <person name="Li G."/>
            <person name="Shi J."/>
            <person name="Liu J."/>
            <person name="Lv H."/>
            <person name="Li J."/>
            <person name="Wang J."/>
            <person name="Deng Y."/>
            <person name="Ran L."/>
            <person name="Shi X."/>
            <person name="Wang X."/>
            <person name="Wu Q."/>
            <person name="Li C."/>
            <person name="Ren X."/>
            <person name="Wang J."/>
            <person name="Wang X."/>
            <person name="Li D."/>
            <person name="Liu D."/>
            <person name="Zhang X."/>
            <person name="Ji Z."/>
            <person name="Zhao W."/>
            <person name="Sun Y."/>
            <person name="Zhang Z."/>
            <person name="Bao J."/>
            <person name="Han Y."/>
            <person name="Dong L."/>
            <person name="Ji J."/>
            <person name="Chen P."/>
            <person name="Wu S."/>
            <person name="Liu J."/>
            <person name="Xiao Y."/>
            <person name="Bu D."/>
            <person name="Tan J."/>
            <person name="Yang L."/>
            <person name="Ye C."/>
            <person name="Zhang J."/>
            <person name="Xu J."/>
            <person name="Zhou Y."/>
            <person name="Yu Y."/>
            <person name="Zhang B."/>
            <person name="Zhuang S."/>
            <person name="Wei H."/>
            <person name="Liu B."/>
            <person name="Lei M."/>
            <person name="Yu H."/>
            <person name="Li Y."/>
            <person name="Xu H."/>
            <person name="Wei S."/>
            <person name="He X."/>
            <person name="Fang L."/>
            <person name="Zhang Z."/>
            <person name="Zhang Y."/>
            <person name="Huang X."/>
            <person name="Su Z."/>
            <person name="Tong W."/>
            <person name="Li J."/>
            <person name="Tong Z."/>
            <person name="Li S."/>
            <person name="Ye J."/>
            <person name="Wang L."/>
            <person name="Fang L."/>
            <person name="Lei T."/>
            <person name="Chen C."/>
            <person name="Chen H."/>
            <person name="Xu Z."/>
            <person name="Li H."/>
            <person name="Huang H."/>
            <person name="Zhang F."/>
            <person name="Xu H."/>
            <person name="Li N."/>
            <person name="Zhao C."/>
            <person name="Li S."/>
            <person name="Dong L."/>
            <person name="Huang Y."/>
            <person name="Li L."/>
            <person name="Xi Y."/>
            <person name="Qi Q."/>
            <person name="Li W."/>
            <person name="Zhang B."/>
            <person name="Hu W."/>
            <person name="Zhang Y."/>
            <person name="Tian X."/>
            <person name="Jiao Y."/>
            <person name="Liang X."/>
            <person name="Jin J."/>
            <person name="Gao L."/>
            <person name="Zheng W."/>
            <person name="Hao B."/>
            <person name="Liu S."/>
            <person name="Wang W."/>
            <person name="Yuan L."/>
            <person name="Cao M."/>
            <person name="McDermott J."/>
            <person name="Samudrala R."/>
            <person name="Wang J."/>
            <person name="Wong G.K."/>
            <person name="Yang H."/>
        </authorList>
    </citation>
    <scope>NUCLEOTIDE SEQUENCE [LARGE SCALE GENOMIC DNA]</scope>
</reference>
<evidence type="ECO:0000256" key="5">
    <source>
        <dbReference type="ARBA" id="ARBA00022741"/>
    </source>
</evidence>
<evidence type="ECO:0000256" key="4">
    <source>
        <dbReference type="ARBA" id="ARBA00022729"/>
    </source>
</evidence>
<dbReference type="GO" id="GO:0106310">
    <property type="term" value="F:protein serine kinase activity"/>
    <property type="evidence" value="ECO:0007669"/>
    <property type="project" value="RHEA"/>
</dbReference>
<dbReference type="CDD" id="cd00028">
    <property type="entry name" value="B_lectin"/>
    <property type="match status" value="1"/>
</dbReference>
<dbReference type="Gene3D" id="1.10.510.10">
    <property type="entry name" value="Transferase(Phosphotransferase) domain 1"/>
    <property type="match status" value="2"/>
</dbReference>
<feature type="domain" description="Protein kinase" evidence="15">
    <location>
        <begin position="505"/>
        <end position="854"/>
    </location>
</feature>
<dbReference type="GO" id="GO:0005524">
    <property type="term" value="F:ATP binding"/>
    <property type="evidence" value="ECO:0007669"/>
    <property type="project" value="UniProtKB-UniRule"/>
</dbReference>
<evidence type="ECO:0000256" key="2">
    <source>
        <dbReference type="ARBA" id="ARBA00012513"/>
    </source>
</evidence>
<dbReference type="InterPro" id="IPR036426">
    <property type="entry name" value="Bulb-type_lectin_dom_sf"/>
</dbReference>
<keyword evidence="7 13" id="KW-0067">ATP-binding</keyword>
<dbReference type="InterPro" id="IPR000858">
    <property type="entry name" value="S_locus_glycoprot_dom"/>
</dbReference>
<evidence type="ECO:0000256" key="10">
    <source>
        <dbReference type="ARBA" id="ARBA00023180"/>
    </source>
</evidence>
<dbReference type="GO" id="GO:0048544">
    <property type="term" value="P:recognition of pollen"/>
    <property type="evidence" value="ECO:0007669"/>
    <property type="project" value="InterPro"/>
</dbReference>
<evidence type="ECO:0000256" key="1">
    <source>
        <dbReference type="ARBA" id="ARBA00004479"/>
    </source>
</evidence>
<comment type="catalytic activity">
    <reaction evidence="12">
        <text>L-seryl-[protein] + ATP = O-phospho-L-seryl-[protein] + ADP + H(+)</text>
        <dbReference type="Rhea" id="RHEA:17989"/>
        <dbReference type="Rhea" id="RHEA-COMP:9863"/>
        <dbReference type="Rhea" id="RHEA-COMP:11604"/>
        <dbReference type="ChEBI" id="CHEBI:15378"/>
        <dbReference type="ChEBI" id="CHEBI:29999"/>
        <dbReference type="ChEBI" id="CHEBI:30616"/>
        <dbReference type="ChEBI" id="CHEBI:83421"/>
        <dbReference type="ChEBI" id="CHEBI:456216"/>
        <dbReference type="EC" id="2.7.11.1"/>
    </reaction>
</comment>
<evidence type="ECO:0000259" key="16">
    <source>
        <dbReference type="PROSITE" id="PS50927"/>
    </source>
</evidence>
<dbReference type="PROSITE" id="PS50011">
    <property type="entry name" value="PROTEIN_KINASE_DOM"/>
    <property type="match status" value="1"/>
</dbReference>
<keyword evidence="5 13" id="KW-0547">Nucleotide-binding</keyword>
<dbReference type="Pfam" id="PF08276">
    <property type="entry name" value="PAN_2"/>
    <property type="match status" value="1"/>
</dbReference>
<dbReference type="PROSITE" id="PS00108">
    <property type="entry name" value="PROTEIN_KINASE_ST"/>
    <property type="match status" value="1"/>
</dbReference>
<keyword evidence="14" id="KW-0812">Transmembrane</keyword>
<dbReference type="SMART" id="SM00473">
    <property type="entry name" value="PAN_AP"/>
    <property type="match status" value="1"/>
</dbReference>
<dbReference type="SMART" id="SM00220">
    <property type="entry name" value="S_TKc"/>
    <property type="match status" value="1"/>
</dbReference>
<evidence type="ECO:0000256" key="13">
    <source>
        <dbReference type="PROSITE-ProRule" id="PRU10141"/>
    </source>
</evidence>
<evidence type="ECO:0000256" key="3">
    <source>
        <dbReference type="ARBA" id="ARBA00022679"/>
    </source>
</evidence>